<gene>
    <name evidence="1" type="ORF">AM493_12840</name>
</gene>
<keyword evidence="2" id="KW-1185">Reference proteome</keyword>
<reference evidence="1 2" key="1">
    <citation type="submission" date="2015-08" db="EMBL/GenBank/DDBJ databases">
        <title>Whole genome sequence of Flavobacterium akiainvivens IK-1T, from decaying Wikstroemia oahuensis, an endemic Hawaiian shrub.</title>
        <authorList>
            <person name="Wan X."/>
            <person name="Hou S."/>
            <person name="Saito J."/>
            <person name="Donachie S."/>
        </authorList>
    </citation>
    <scope>NUCLEOTIDE SEQUENCE [LARGE SCALE GENOMIC DNA]</scope>
    <source>
        <strain evidence="1 2">IK-1</strain>
    </source>
</reference>
<comment type="caution">
    <text evidence="1">The sequence shown here is derived from an EMBL/GenBank/DDBJ whole genome shotgun (WGS) entry which is preliminary data.</text>
</comment>
<dbReference type="EMBL" id="LIYD01000005">
    <property type="protein sequence ID" value="KOS06812.1"/>
    <property type="molecule type" value="Genomic_DNA"/>
</dbReference>
<dbReference type="RefSeq" id="WP_054408433.1">
    <property type="nucleotide sequence ID" value="NZ_FOYA01000021.1"/>
</dbReference>
<name>A0A0M9VIN3_9FLAO</name>
<evidence type="ECO:0000313" key="1">
    <source>
        <dbReference type="EMBL" id="KOS06812.1"/>
    </source>
</evidence>
<organism evidence="1 2">
    <name type="scientific">Flavobacterium akiainvivens</name>
    <dbReference type="NCBI Taxonomy" id="1202724"/>
    <lineage>
        <taxon>Bacteria</taxon>
        <taxon>Pseudomonadati</taxon>
        <taxon>Bacteroidota</taxon>
        <taxon>Flavobacteriia</taxon>
        <taxon>Flavobacteriales</taxon>
        <taxon>Flavobacteriaceae</taxon>
        <taxon>Flavobacterium</taxon>
    </lineage>
</organism>
<proteinExistence type="predicted"/>
<sequence>MDKDGKILLVETDEQVCGELNELLAGLNIPNEVECFTDAAKASGYLNMHYNEVFLVLQNAASPGLQLPDSRNMVYMHEKFNISEVAYVFLIHPKALKGKPAHTFVHCYYRTMDTQNLKRVFTDIINYWKDQVFSPLQVRTGFSPN</sequence>
<dbReference type="OrthoDB" id="1363789at2"/>
<accession>A0A0M9VIN3</accession>
<dbReference type="PATRIC" id="fig|1202724.3.peg.2660"/>
<dbReference type="STRING" id="1202724.AM493_12840"/>
<dbReference type="AlphaFoldDB" id="A0A0M9VIN3"/>
<protein>
    <submittedName>
        <fullName evidence="1">Uncharacterized protein</fullName>
    </submittedName>
</protein>
<evidence type="ECO:0000313" key="2">
    <source>
        <dbReference type="Proteomes" id="UP000037755"/>
    </source>
</evidence>
<dbReference type="Proteomes" id="UP000037755">
    <property type="component" value="Unassembled WGS sequence"/>
</dbReference>